<evidence type="ECO:0000256" key="5">
    <source>
        <dbReference type="ARBA" id="ARBA00022679"/>
    </source>
</evidence>
<dbReference type="NCBIfam" id="TIGR01072">
    <property type="entry name" value="murA"/>
    <property type="match status" value="1"/>
</dbReference>
<gene>
    <name evidence="12 14" type="primary">murA</name>
    <name evidence="14" type="ORF">CEE36_05450</name>
</gene>
<dbReference type="AlphaFoldDB" id="A0A532V7L8"/>
<evidence type="ECO:0000256" key="3">
    <source>
        <dbReference type="ARBA" id="ARBA00022490"/>
    </source>
</evidence>
<dbReference type="Pfam" id="PF00275">
    <property type="entry name" value="EPSP_synthase"/>
    <property type="match status" value="1"/>
</dbReference>
<dbReference type="InterPro" id="IPR005750">
    <property type="entry name" value="UDP_GlcNAc_COvinyl_MurA"/>
</dbReference>
<dbReference type="InterPro" id="IPR036968">
    <property type="entry name" value="Enolpyruvate_Tfrase_sf"/>
</dbReference>
<dbReference type="UniPathway" id="UPA00219"/>
<dbReference type="EC" id="2.5.1.7" evidence="12"/>
<keyword evidence="5 12" id="KW-0808">Transferase</keyword>
<dbReference type="GO" id="GO:0009252">
    <property type="term" value="P:peptidoglycan biosynthetic process"/>
    <property type="evidence" value="ECO:0007669"/>
    <property type="project" value="UniProtKB-UniRule"/>
</dbReference>
<comment type="catalytic activity">
    <reaction evidence="11 12">
        <text>phosphoenolpyruvate + UDP-N-acetyl-alpha-D-glucosamine = UDP-N-acetyl-3-O-(1-carboxyvinyl)-alpha-D-glucosamine + phosphate</text>
        <dbReference type="Rhea" id="RHEA:18681"/>
        <dbReference type="ChEBI" id="CHEBI:43474"/>
        <dbReference type="ChEBI" id="CHEBI:57705"/>
        <dbReference type="ChEBI" id="CHEBI:58702"/>
        <dbReference type="ChEBI" id="CHEBI:68483"/>
        <dbReference type="EC" id="2.5.1.7"/>
    </reaction>
</comment>
<accession>A0A532V7L8</accession>
<dbReference type="GO" id="GO:0008760">
    <property type="term" value="F:UDP-N-acetylglucosamine 1-carboxyvinyltransferase activity"/>
    <property type="evidence" value="ECO:0007669"/>
    <property type="project" value="UniProtKB-UniRule"/>
</dbReference>
<dbReference type="GO" id="GO:0005737">
    <property type="term" value="C:cytoplasm"/>
    <property type="evidence" value="ECO:0007669"/>
    <property type="project" value="UniProtKB-SubCell"/>
</dbReference>
<dbReference type="GO" id="GO:0071555">
    <property type="term" value="P:cell wall organization"/>
    <property type="evidence" value="ECO:0007669"/>
    <property type="project" value="UniProtKB-KW"/>
</dbReference>
<evidence type="ECO:0000256" key="1">
    <source>
        <dbReference type="ARBA" id="ARBA00004496"/>
    </source>
</evidence>
<dbReference type="SUPFAM" id="SSF55205">
    <property type="entry name" value="EPT/RTPC-like"/>
    <property type="match status" value="1"/>
</dbReference>
<feature type="binding site" evidence="12">
    <location>
        <begin position="120"/>
        <end position="124"/>
    </location>
    <ligand>
        <name>UDP-N-acetyl-alpha-D-glucosamine</name>
        <dbReference type="ChEBI" id="CHEBI:57705"/>
    </ligand>
</feature>
<evidence type="ECO:0000313" key="15">
    <source>
        <dbReference type="Proteomes" id="UP000317778"/>
    </source>
</evidence>
<feature type="binding site" evidence="12">
    <location>
        <position position="306"/>
    </location>
    <ligand>
        <name>UDP-N-acetyl-alpha-D-glucosamine</name>
        <dbReference type="ChEBI" id="CHEBI:57705"/>
    </ligand>
</feature>
<evidence type="ECO:0000256" key="11">
    <source>
        <dbReference type="ARBA" id="ARBA00047527"/>
    </source>
</evidence>
<keyword evidence="4 12" id="KW-0132">Cell division</keyword>
<evidence type="ECO:0000313" key="14">
    <source>
        <dbReference type="EMBL" id="TKJ43195.1"/>
    </source>
</evidence>
<dbReference type="InterPro" id="IPR013792">
    <property type="entry name" value="RNA3'P_cycl/enolpyr_Trfase_a/b"/>
</dbReference>
<comment type="caution">
    <text evidence="12">Lacks conserved residue(s) required for the propagation of feature annotation.</text>
</comment>
<evidence type="ECO:0000256" key="4">
    <source>
        <dbReference type="ARBA" id="ARBA00022618"/>
    </source>
</evidence>
<name>A0A532V7L8_UNCT6</name>
<comment type="function">
    <text evidence="12">Cell wall formation. Adds enolpyruvyl to UDP-N-acetylglucosamine.</text>
</comment>
<dbReference type="EMBL" id="NJBO01000006">
    <property type="protein sequence ID" value="TKJ43195.1"/>
    <property type="molecule type" value="Genomic_DNA"/>
</dbReference>
<evidence type="ECO:0000256" key="2">
    <source>
        <dbReference type="ARBA" id="ARBA00004752"/>
    </source>
</evidence>
<dbReference type="GO" id="GO:0051301">
    <property type="term" value="P:cell division"/>
    <property type="evidence" value="ECO:0007669"/>
    <property type="project" value="UniProtKB-KW"/>
</dbReference>
<sequence>MDKLVISGGHPLHGEVLVSGSKNAALPLMAACLLTSEPCTISNVPSLVDVSTMTELLTHLDVEVRRDGDQIRIQARDPKGEAPYDIVRRMRASYYALGPLLGRLRHARISLPGGCAIGARPIDLHIKGMEKLGAEVKVDEGYVNAQARKLEGAEIFLEGTKGLSVGASLNVMMAAVLAKGATRIIGAAAEPEVCTVARFLRKMGAKISGEGTREITIQGVKKLHGTEFTNISDRIEAGTYAVAATITKGRLILQNAPSAHMGNVIQPLLEAGAEIEASGKHLTVSMMKRPKPLIINTAPYPGFPTDMQAQLMAWLSLGEGTSLITENIFENRFMQAMELQRMGAVITIKGSTAVIEGTDHLSGAEVMASDLRASAALVLAGLAAKGTTTVSRIYHLDRGYEGLQDKLASVGAEIKRISAPGEE</sequence>
<dbReference type="PANTHER" id="PTHR43783">
    <property type="entry name" value="UDP-N-ACETYLGLUCOSAMINE 1-CARBOXYVINYLTRANSFERASE"/>
    <property type="match status" value="1"/>
</dbReference>
<evidence type="ECO:0000256" key="6">
    <source>
        <dbReference type="ARBA" id="ARBA00022960"/>
    </source>
</evidence>
<dbReference type="Proteomes" id="UP000317778">
    <property type="component" value="Unassembled WGS sequence"/>
</dbReference>
<dbReference type="FunFam" id="3.65.10.10:FF:000001">
    <property type="entry name" value="UDP-N-acetylglucosamine 1-carboxyvinyltransferase"/>
    <property type="match status" value="1"/>
</dbReference>
<dbReference type="HAMAP" id="MF_00111">
    <property type="entry name" value="MurA"/>
    <property type="match status" value="1"/>
</dbReference>
<feature type="binding site" evidence="12">
    <location>
        <begin position="22"/>
        <end position="23"/>
    </location>
    <ligand>
        <name>phosphoenolpyruvate</name>
        <dbReference type="ChEBI" id="CHEBI:58702"/>
    </ligand>
</feature>
<feature type="binding site" evidence="12">
    <location>
        <position position="91"/>
    </location>
    <ligand>
        <name>UDP-N-acetyl-alpha-D-glucosamine</name>
        <dbReference type="ChEBI" id="CHEBI:57705"/>
    </ligand>
</feature>
<feature type="domain" description="Enolpyruvate transferase" evidence="13">
    <location>
        <begin position="7"/>
        <end position="407"/>
    </location>
</feature>
<organism evidence="14 15">
    <name type="scientific">candidate division TA06 bacterium B3_TA06</name>
    <dbReference type="NCBI Taxonomy" id="2012487"/>
    <lineage>
        <taxon>Bacteria</taxon>
        <taxon>Bacteria division TA06</taxon>
    </lineage>
</organism>
<feature type="active site" description="Proton donor" evidence="12">
    <location>
        <position position="115"/>
    </location>
</feature>
<evidence type="ECO:0000256" key="9">
    <source>
        <dbReference type="ARBA" id="ARBA00023316"/>
    </source>
</evidence>
<evidence type="ECO:0000256" key="8">
    <source>
        <dbReference type="ARBA" id="ARBA00023306"/>
    </source>
</evidence>
<dbReference type="CDD" id="cd01555">
    <property type="entry name" value="UdpNAET"/>
    <property type="match status" value="1"/>
</dbReference>
<dbReference type="GO" id="GO:0008360">
    <property type="term" value="P:regulation of cell shape"/>
    <property type="evidence" value="ECO:0007669"/>
    <property type="project" value="UniProtKB-KW"/>
</dbReference>
<dbReference type="InterPro" id="IPR001986">
    <property type="entry name" value="Enolpyruvate_Tfrase_dom"/>
</dbReference>
<dbReference type="Gene3D" id="3.65.10.10">
    <property type="entry name" value="Enolpyruvate transferase domain"/>
    <property type="match status" value="2"/>
</dbReference>
<feature type="modified residue" description="2-(S-cysteinyl)pyruvic acid O-phosphothioketal" evidence="12">
    <location>
        <position position="115"/>
    </location>
</feature>
<proteinExistence type="inferred from homology"/>
<keyword evidence="8 12" id="KW-0131">Cell cycle</keyword>
<dbReference type="InterPro" id="IPR050068">
    <property type="entry name" value="MurA_subfamily"/>
</dbReference>
<comment type="pathway">
    <text evidence="2 12">Cell wall biogenesis; peptidoglycan biosynthesis.</text>
</comment>
<evidence type="ECO:0000256" key="10">
    <source>
        <dbReference type="ARBA" id="ARBA00038367"/>
    </source>
</evidence>
<comment type="similarity">
    <text evidence="10 12">Belongs to the EPSP synthase family. MurA subfamily.</text>
</comment>
<keyword evidence="6 12" id="KW-0133">Cell shape</keyword>
<comment type="caution">
    <text evidence="14">The sequence shown here is derived from an EMBL/GenBank/DDBJ whole genome shotgun (WGS) entry which is preliminary data.</text>
</comment>
<evidence type="ECO:0000256" key="12">
    <source>
        <dbReference type="HAMAP-Rule" id="MF_00111"/>
    </source>
</evidence>
<keyword evidence="12" id="KW-0670">Pyruvate</keyword>
<evidence type="ECO:0000256" key="7">
    <source>
        <dbReference type="ARBA" id="ARBA00022984"/>
    </source>
</evidence>
<feature type="binding site" evidence="12">
    <location>
        <position position="328"/>
    </location>
    <ligand>
        <name>UDP-N-acetyl-alpha-D-glucosamine</name>
        <dbReference type="ChEBI" id="CHEBI:57705"/>
    </ligand>
</feature>
<keyword evidence="7 12" id="KW-0573">Peptidoglycan synthesis</keyword>
<dbReference type="GO" id="GO:0019277">
    <property type="term" value="P:UDP-N-acetylgalactosamine biosynthetic process"/>
    <property type="evidence" value="ECO:0007669"/>
    <property type="project" value="InterPro"/>
</dbReference>
<dbReference type="NCBIfam" id="NF006873">
    <property type="entry name" value="PRK09369.1"/>
    <property type="match status" value="1"/>
</dbReference>
<evidence type="ECO:0000259" key="13">
    <source>
        <dbReference type="Pfam" id="PF00275"/>
    </source>
</evidence>
<keyword evidence="9 12" id="KW-0961">Cell wall biogenesis/degradation</keyword>
<protein>
    <recommendedName>
        <fullName evidence="12">UDP-N-acetylglucosamine 1-carboxyvinyltransferase</fullName>
        <ecNumber evidence="12">2.5.1.7</ecNumber>
    </recommendedName>
    <alternativeName>
        <fullName evidence="12">Enoylpyruvate transferase</fullName>
    </alternativeName>
    <alternativeName>
        <fullName evidence="12">UDP-N-acetylglucosamine enolpyruvyl transferase</fullName>
        <shortName evidence="12">EPT</shortName>
    </alternativeName>
</protein>
<comment type="subcellular location">
    <subcellularLocation>
        <location evidence="1 12">Cytoplasm</location>
    </subcellularLocation>
</comment>
<reference evidence="14 15" key="1">
    <citation type="submission" date="2017-06" db="EMBL/GenBank/DDBJ databases">
        <title>Novel microbial phyla capable of carbon fixation and sulfur reduction in deep-sea sediments.</title>
        <authorList>
            <person name="Huang J."/>
            <person name="Baker B."/>
            <person name="Wang Y."/>
        </authorList>
    </citation>
    <scope>NUCLEOTIDE SEQUENCE [LARGE SCALE GENOMIC DNA]</scope>
    <source>
        <strain evidence="14">B3_TA06</strain>
    </source>
</reference>
<keyword evidence="3 12" id="KW-0963">Cytoplasm</keyword>
<dbReference type="PANTHER" id="PTHR43783:SF1">
    <property type="entry name" value="UDP-N-ACETYLGLUCOSAMINE 1-CARBOXYVINYLTRANSFERASE"/>
    <property type="match status" value="1"/>
</dbReference>